<keyword evidence="7" id="KW-0999">Mitochondrion inner membrane</keyword>
<dbReference type="Proteomes" id="UP001642487">
    <property type="component" value="Chromosome 10"/>
</dbReference>
<evidence type="ECO:0000256" key="13">
    <source>
        <dbReference type="ARBA" id="ARBA00023163"/>
    </source>
</evidence>
<feature type="domain" description="AP2/ERF" evidence="17">
    <location>
        <begin position="92"/>
        <end position="149"/>
    </location>
</feature>
<evidence type="ECO:0000256" key="4">
    <source>
        <dbReference type="ARBA" id="ARBA00022448"/>
    </source>
</evidence>
<evidence type="ECO:0000256" key="7">
    <source>
        <dbReference type="ARBA" id="ARBA00022792"/>
    </source>
</evidence>
<dbReference type="Pfam" id="PF00847">
    <property type="entry name" value="AP2"/>
    <property type="match status" value="1"/>
</dbReference>
<keyword evidence="4" id="KW-0813">Transport</keyword>
<name>A0ABP0XTA4_9ROSI</name>
<evidence type="ECO:0000256" key="6">
    <source>
        <dbReference type="ARBA" id="ARBA00022737"/>
    </source>
</evidence>
<comment type="subcellular location">
    <subcellularLocation>
        <location evidence="2">Mitochondrion inner membrane</location>
        <topology evidence="2">Multi-pass membrane protein</topology>
    </subcellularLocation>
    <subcellularLocation>
        <location evidence="1">Nucleus</location>
    </subcellularLocation>
</comment>
<evidence type="ECO:0000313" key="18">
    <source>
        <dbReference type="EMBL" id="CAK9310750.1"/>
    </source>
</evidence>
<dbReference type="InterPro" id="IPR023395">
    <property type="entry name" value="MCP_dom_sf"/>
</dbReference>
<dbReference type="InterPro" id="IPR016177">
    <property type="entry name" value="DNA-bd_dom_sf"/>
</dbReference>
<evidence type="ECO:0000256" key="1">
    <source>
        <dbReference type="ARBA" id="ARBA00004123"/>
    </source>
</evidence>
<evidence type="ECO:0000256" key="3">
    <source>
        <dbReference type="ARBA" id="ARBA00006375"/>
    </source>
</evidence>
<dbReference type="CDD" id="cd00018">
    <property type="entry name" value="AP2"/>
    <property type="match status" value="1"/>
</dbReference>
<evidence type="ECO:0000256" key="2">
    <source>
        <dbReference type="ARBA" id="ARBA00004448"/>
    </source>
</evidence>
<dbReference type="PANTHER" id="PTHR45760">
    <property type="entry name" value="FI19922P1-RELATED"/>
    <property type="match status" value="1"/>
</dbReference>
<evidence type="ECO:0000256" key="15">
    <source>
        <dbReference type="PROSITE-ProRule" id="PRU00282"/>
    </source>
</evidence>
<accession>A0ABP0XTA4</accession>
<feature type="repeat" description="Solcar" evidence="15">
    <location>
        <begin position="681"/>
        <end position="769"/>
    </location>
</feature>
<dbReference type="PROSITE" id="PS51032">
    <property type="entry name" value="AP2_ERF"/>
    <property type="match status" value="1"/>
</dbReference>
<dbReference type="InterPro" id="IPR045315">
    <property type="entry name" value="Mtm1-like"/>
</dbReference>
<dbReference type="Gene3D" id="1.50.40.10">
    <property type="entry name" value="Mitochondrial carrier domain"/>
    <property type="match status" value="2"/>
</dbReference>
<keyword evidence="19" id="KW-1185">Reference proteome</keyword>
<dbReference type="PROSITE" id="PS50920">
    <property type="entry name" value="SOLCAR"/>
    <property type="match status" value="3"/>
</dbReference>
<evidence type="ECO:0000256" key="16">
    <source>
        <dbReference type="SAM" id="MobiDB-lite"/>
    </source>
</evidence>
<keyword evidence="10" id="KW-0238">DNA-binding</keyword>
<dbReference type="Pfam" id="PF00153">
    <property type="entry name" value="Mito_carr"/>
    <property type="match status" value="4"/>
</dbReference>
<dbReference type="EMBL" id="OZ021744">
    <property type="protein sequence ID" value="CAK9310750.1"/>
    <property type="molecule type" value="Genomic_DNA"/>
</dbReference>
<dbReference type="SUPFAM" id="SSF54171">
    <property type="entry name" value="DNA-binding domain"/>
    <property type="match status" value="1"/>
</dbReference>
<keyword evidence="5 15" id="KW-0812">Transmembrane</keyword>
<dbReference type="PRINTS" id="PR00367">
    <property type="entry name" value="ETHRSPELEMNT"/>
</dbReference>
<proteinExistence type="inferred from homology"/>
<protein>
    <recommendedName>
        <fullName evidence="17">AP2/ERF domain-containing protein</fullName>
    </recommendedName>
</protein>
<gene>
    <name evidence="18" type="ORF">CITCOLO1_LOCUS2385</name>
</gene>
<evidence type="ECO:0000256" key="8">
    <source>
        <dbReference type="ARBA" id="ARBA00022989"/>
    </source>
</evidence>
<evidence type="ECO:0000256" key="5">
    <source>
        <dbReference type="ARBA" id="ARBA00022692"/>
    </source>
</evidence>
<keyword evidence="9" id="KW-0805">Transcription regulation</keyword>
<sequence>MEVPTIRCRKPISEPPGNFAGRSSTGSRIVRISMTDPDATDSSSSDEDPVNFTRRRVKRYEVEYTIGTAVDGSGGGARKLKRKRTAVGNVRKFRGVRRRPWGKWAAEIRDSGRRVRLWLGTYDTAEEAAMVYDSAAVKLQGPGALTNFPTHPPPPFTGEEPSSPTNISSPTSVLYRTQFTECSPSNRATATGAVDESPVVDCPFSDDIFKSILMESPLLPEYQSTLIPETPWIGGVGGAGSGEWASVGGSDDRVEDHDCFEEILMGSDPLVSHRKMCRRRPAYFLADFLPAAAMESIGVALSRSNPSSLLLPLSSGKTFFVFPVLQAIWRAHLFSFFHFSECFFRSPFQNSIINSIRMNSLAERMFKPARGHDSWIGLEVEAQRIERGGRDSSMLVVESDSLRLSASPSQPSNDTASNEKLGFGERAFSAAGAAFLSAVIVNPLDVAKTRLQAQAAGVPYSHPLSDWTSRMAFFGPNTMFADLRCSPSCARAGIHGTVAICPPDCFQYKGTLDVFYKIIRQEGFARLWRGTNAGLALAVPTVGIYLPCYDIFRNWLEEITSQNLPGATPYVPLVSGALARSLACATCYPIELARTRMQAFKEMRIGKKPPGVWQTLLGVVSNVKSTTNGETASAKSYRALWTGMGAQLARDVPFSAICWSTLEPVRRKLLGLVGDNANATSVFGANFSAGFVAGSLAAAATCPLDVAKTRRQIEKDPVRALRMTTRQTLMEVWRDGGMKGLFAGVGPRVGRAGPSVGIVVSFYEVVKYVLHHQYPTSAS</sequence>
<feature type="repeat" description="Solcar" evidence="15">
    <location>
        <begin position="567"/>
        <end position="668"/>
    </location>
</feature>
<keyword evidence="13" id="KW-0804">Transcription</keyword>
<comment type="similarity">
    <text evidence="3">Belongs to the mitochondrial carrier (TC 2.A.29) family.</text>
</comment>
<dbReference type="SMART" id="SM00380">
    <property type="entry name" value="AP2"/>
    <property type="match status" value="1"/>
</dbReference>
<dbReference type="SUPFAM" id="SSF103506">
    <property type="entry name" value="Mitochondrial carrier"/>
    <property type="match status" value="1"/>
</dbReference>
<feature type="region of interest" description="Disordered" evidence="16">
    <location>
        <begin position="1"/>
        <end position="50"/>
    </location>
</feature>
<evidence type="ECO:0000256" key="12">
    <source>
        <dbReference type="ARBA" id="ARBA00023136"/>
    </source>
</evidence>
<evidence type="ECO:0000313" key="19">
    <source>
        <dbReference type="Proteomes" id="UP001642487"/>
    </source>
</evidence>
<keyword evidence="14" id="KW-0539">Nucleus</keyword>
<keyword evidence="6" id="KW-0677">Repeat</keyword>
<dbReference type="Gene3D" id="3.30.730.10">
    <property type="entry name" value="AP2/ERF domain"/>
    <property type="match status" value="1"/>
</dbReference>
<keyword evidence="12 15" id="KW-0472">Membrane</keyword>
<evidence type="ECO:0000259" key="17">
    <source>
        <dbReference type="PROSITE" id="PS51032"/>
    </source>
</evidence>
<dbReference type="InterPro" id="IPR018108">
    <property type="entry name" value="MCP_transmembrane"/>
</dbReference>
<feature type="compositionally biased region" description="Low complexity" evidence="16">
    <location>
        <begin position="33"/>
        <end position="43"/>
    </location>
</feature>
<evidence type="ECO:0000256" key="11">
    <source>
        <dbReference type="ARBA" id="ARBA00023128"/>
    </source>
</evidence>
<evidence type="ECO:0000256" key="9">
    <source>
        <dbReference type="ARBA" id="ARBA00023015"/>
    </source>
</evidence>
<reference evidence="18 19" key="1">
    <citation type="submission" date="2024-03" db="EMBL/GenBank/DDBJ databases">
        <authorList>
            <person name="Gkanogiannis A."/>
            <person name="Becerra Lopez-Lavalle L."/>
        </authorList>
    </citation>
    <scope>NUCLEOTIDE SEQUENCE [LARGE SCALE GENOMIC DNA]</scope>
</reference>
<keyword evidence="11" id="KW-0496">Mitochondrion</keyword>
<dbReference type="InterPro" id="IPR001471">
    <property type="entry name" value="AP2/ERF_dom"/>
</dbReference>
<dbReference type="PANTHER" id="PTHR45760:SF2">
    <property type="entry name" value="FI19922P1-RELATED"/>
    <property type="match status" value="1"/>
</dbReference>
<evidence type="ECO:0000256" key="14">
    <source>
        <dbReference type="ARBA" id="ARBA00023242"/>
    </source>
</evidence>
<feature type="repeat" description="Solcar" evidence="15">
    <location>
        <begin position="421"/>
        <end position="555"/>
    </location>
</feature>
<organism evidence="18 19">
    <name type="scientific">Citrullus colocynthis</name>
    <name type="common">colocynth</name>
    <dbReference type="NCBI Taxonomy" id="252529"/>
    <lineage>
        <taxon>Eukaryota</taxon>
        <taxon>Viridiplantae</taxon>
        <taxon>Streptophyta</taxon>
        <taxon>Embryophyta</taxon>
        <taxon>Tracheophyta</taxon>
        <taxon>Spermatophyta</taxon>
        <taxon>Magnoliopsida</taxon>
        <taxon>eudicotyledons</taxon>
        <taxon>Gunneridae</taxon>
        <taxon>Pentapetalae</taxon>
        <taxon>rosids</taxon>
        <taxon>fabids</taxon>
        <taxon>Cucurbitales</taxon>
        <taxon>Cucurbitaceae</taxon>
        <taxon>Benincaseae</taxon>
        <taxon>Citrullus</taxon>
    </lineage>
</organism>
<dbReference type="InterPro" id="IPR036955">
    <property type="entry name" value="AP2/ERF_dom_sf"/>
</dbReference>
<evidence type="ECO:0000256" key="10">
    <source>
        <dbReference type="ARBA" id="ARBA00023125"/>
    </source>
</evidence>
<keyword evidence="8" id="KW-1133">Transmembrane helix</keyword>